<gene>
    <name evidence="3" type="primary">cgtA</name>
    <name evidence="3" type="ORF">F4148_11245</name>
</gene>
<evidence type="ECO:0000313" key="3">
    <source>
        <dbReference type="EMBL" id="MYH62297.1"/>
    </source>
</evidence>
<proteinExistence type="predicted"/>
<sequence>MQQLLYEVKAQLEKLPAPVGAEEVEELPTLSPVEDERSFHVTRLEEELWLVEGVAIERVAQMTNWDYYESGLRFQRILGAMGISAVLREQGVQDGDTVLIGEVELVWGFENAIGE</sequence>
<evidence type="ECO:0000256" key="1">
    <source>
        <dbReference type="ARBA" id="ARBA00023134"/>
    </source>
</evidence>
<keyword evidence="1" id="KW-0547">Nucleotide-binding</keyword>
<dbReference type="Pfam" id="PF09269">
    <property type="entry name" value="DUF1967"/>
    <property type="match status" value="1"/>
</dbReference>
<dbReference type="EMBL" id="VYDA01000406">
    <property type="protein sequence ID" value="MYH62297.1"/>
    <property type="molecule type" value="Genomic_DNA"/>
</dbReference>
<dbReference type="NCBIfam" id="TIGR03595">
    <property type="entry name" value="Obg_CgtA_exten"/>
    <property type="match status" value="1"/>
</dbReference>
<dbReference type="AlphaFoldDB" id="A0A6B1G1N3"/>
<dbReference type="SUPFAM" id="SSF102741">
    <property type="entry name" value="Obg GTP-binding protein C-terminal domain"/>
    <property type="match status" value="1"/>
</dbReference>
<accession>A0A6B1G1N3</accession>
<evidence type="ECO:0000259" key="2">
    <source>
        <dbReference type="PROSITE" id="PS51881"/>
    </source>
</evidence>
<organism evidence="3">
    <name type="scientific">Caldilineaceae bacterium SB0675_bin_29</name>
    <dbReference type="NCBI Taxonomy" id="2605266"/>
    <lineage>
        <taxon>Bacteria</taxon>
        <taxon>Bacillati</taxon>
        <taxon>Chloroflexota</taxon>
        <taxon>Caldilineae</taxon>
        <taxon>Caldilineales</taxon>
        <taxon>Caldilineaceae</taxon>
    </lineage>
</organism>
<dbReference type="Gene3D" id="3.30.300.350">
    <property type="entry name" value="GTP-binding protein OBG, C-terminal domain"/>
    <property type="match status" value="1"/>
</dbReference>
<protein>
    <submittedName>
        <fullName evidence="3">Obg family GTPase CgtA</fullName>
    </submittedName>
</protein>
<dbReference type="PROSITE" id="PS51881">
    <property type="entry name" value="OCT"/>
    <property type="match status" value="1"/>
</dbReference>
<feature type="domain" description="OCT" evidence="2">
    <location>
        <begin position="31"/>
        <end position="109"/>
    </location>
</feature>
<comment type="caution">
    <text evidence="3">The sequence shown here is derived from an EMBL/GenBank/DDBJ whole genome shotgun (WGS) entry which is preliminary data.</text>
</comment>
<dbReference type="InterPro" id="IPR036346">
    <property type="entry name" value="GTP-bd_prot_GTP1/OBG_C_sf"/>
</dbReference>
<name>A0A6B1G1N3_9CHLR</name>
<reference evidence="3" key="1">
    <citation type="submission" date="2019-09" db="EMBL/GenBank/DDBJ databases">
        <title>Characterisation of the sponge microbiome using genome-centric metagenomics.</title>
        <authorList>
            <person name="Engelberts J.P."/>
            <person name="Robbins S.J."/>
            <person name="De Goeij J.M."/>
            <person name="Aranda M."/>
            <person name="Bell S.C."/>
            <person name="Webster N.S."/>
        </authorList>
    </citation>
    <scope>NUCLEOTIDE SEQUENCE</scope>
    <source>
        <strain evidence="3">SB0675_bin_29</strain>
    </source>
</reference>
<dbReference type="InterPro" id="IPR015349">
    <property type="entry name" value="OCT_dom"/>
</dbReference>
<keyword evidence="1" id="KW-0342">GTP-binding</keyword>
<dbReference type="GO" id="GO:0005525">
    <property type="term" value="F:GTP binding"/>
    <property type="evidence" value="ECO:0007669"/>
    <property type="project" value="UniProtKB-KW"/>
</dbReference>